<protein>
    <submittedName>
        <fullName evidence="1">Uncharacterized protein</fullName>
    </submittedName>
</protein>
<dbReference type="NCBIfam" id="NF033417">
    <property type="entry name" value="glycocin_F_RiPP"/>
    <property type="match status" value="1"/>
</dbReference>
<dbReference type="EMBL" id="BORP01000001">
    <property type="protein sequence ID" value="GIO25512.1"/>
    <property type="molecule type" value="Genomic_DNA"/>
</dbReference>
<accession>A0A920C6B1</accession>
<keyword evidence="2" id="KW-1185">Reference proteome</keyword>
<evidence type="ECO:0000313" key="1">
    <source>
        <dbReference type="EMBL" id="GIO25512.1"/>
    </source>
</evidence>
<comment type="caution">
    <text evidence="1">The sequence shown here is derived from an EMBL/GenBank/DDBJ whole genome shotgun (WGS) entry which is preliminary data.</text>
</comment>
<reference evidence="1" key="1">
    <citation type="submission" date="2021-03" db="EMBL/GenBank/DDBJ databases">
        <title>Antimicrobial resistance genes in bacteria isolated from Japanese honey, and their potential for conferring macrolide and lincosamide resistance in the American foulbrood pathogen Paenibacillus larvae.</title>
        <authorList>
            <person name="Okamoto M."/>
            <person name="Kumagai M."/>
            <person name="Kanamori H."/>
            <person name="Takamatsu D."/>
        </authorList>
    </citation>
    <scope>NUCLEOTIDE SEQUENCE</scope>
    <source>
        <strain evidence="1">J43TS3</strain>
    </source>
</reference>
<proteinExistence type="predicted"/>
<name>A0A920C6B1_9BACI</name>
<organism evidence="1 2">
    <name type="scientific">Ornithinibacillus bavariensis</name>
    <dbReference type="NCBI Taxonomy" id="545502"/>
    <lineage>
        <taxon>Bacteria</taxon>
        <taxon>Bacillati</taxon>
        <taxon>Bacillota</taxon>
        <taxon>Bacilli</taxon>
        <taxon>Bacillales</taxon>
        <taxon>Bacillaceae</taxon>
        <taxon>Ornithinibacillus</taxon>
    </lineage>
</organism>
<gene>
    <name evidence="1" type="ORF">J43TS3_01230</name>
</gene>
<evidence type="ECO:0000313" key="2">
    <source>
        <dbReference type="Proteomes" id="UP000676917"/>
    </source>
</evidence>
<dbReference type="RefSeq" id="WP_212919059.1">
    <property type="nucleotide sequence ID" value="NZ_BORP01000001.1"/>
</dbReference>
<dbReference type="AlphaFoldDB" id="A0A920C6B1"/>
<dbReference type="Proteomes" id="UP000676917">
    <property type="component" value="Unassembled WGS sequence"/>
</dbReference>
<sequence length="72" mass="7490">MSKLKTVLTEEEINTYTKEGKGLWDPGGALWCSYYMALCSTGYDCGTCGWIFKQCGAGGGGGGGGCGTCVCR</sequence>